<feature type="coiled-coil region" evidence="4">
    <location>
        <begin position="52"/>
        <end position="79"/>
    </location>
</feature>
<evidence type="ECO:0000313" key="6">
    <source>
        <dbReference type="Proteomes" id="UP000663828"/>
    </source>
</evidence>
<feature type="repeat" description="TPR" evidence="3">
    <location>
        <begin position="173"/>
        <end position="206"/>
    </location>
</feature>
<evidence type="ECO:0000256" key="2">
    <source>
        <dbReference type="ARBA" id="ARBA00022803"/>
    </source>
</evidence>
<evidence type="ECO:0000256" key="3">
    <source>
        <dbReference type="PROSITE-ProRule" id="PRU00339"/>
    </source>
</evidence>
<accession>A0A815YLN7</accession>
<evidence type="ECO:0000256" key="1">
    <source>
        <dbReference type="ARBA" id="ARBA00022737"/>
    </source>
</evidence>
<dbReference type="EMBL" id="CAJNOR010005660">
    <property type="protein sequence ID" value="CAF1571596.1"/>
    <property type="molecule type" value="Genomic_DNA"/>
</dbReference>
<dbReference type="PROSITE" id="PS50005">
    <property type="entry name" value="TPR"/>
    <property type="match status" value="3"/>
</dbReference>
<dbReference type="PANTHER" id="PTHR45641">
    <property type="entry name" value="TETRATRICOPEPTIDE REPEAT PROTEIN (AFU_ORTHOLOGUE AFUA_6G03870)"/>
    <property type="match status" value="1"/>
</dbReference>
<reference evidence="5" key="1">
    <citation type="submission" date="2021-02" db="EMBL/GenBank/DDBJ databases">
        <authorList>
            <person name="Nowell W R."/>
        </authorList>
    </citation>
    <scope>NUCLEOTIDE SEQUENCE</scope>
</reference>
<proteinExistence type="predicted"/>
<dbReference type="InterPro" id="IPR011990">
    <property type="entry name" value="TPR-like_helical_dom_sf"/>
</dbReference>
<dbReference type="Proteomes" id="UP000663828">
    <property type="component" value="Unassembled WGS sequence"/>
</dbReference>
<feature type="repeat" description="TPR" evidence="3">
    <location>
        <begin position="46"/>
        <end position="79"/>
    </location>
</feature>
<dbReference type="SMART" id="SM00028">
    <property type="entry name" value="TPR"/>
    <property type="match status" value="4"/>
</dbReference>
<gene>
    <name evidence="5" type="ORF">XAT740_LOCUS44533</name>
</gene>
<evidence type="ECO:0000313" key="5">
    <source>
        <dbReference type="EMBL" id="CAF1571596.1"/>
    </source>
</evidence>
<keyword evidence="2 3" id="KW-0802">TPR repeat</keyword>
<sequence>MTSAAQKQKDLFSPGDWLYWSCEYLKAREYFQDILKQLSLNASDLSRCYRSLAAVEVELKNYDEAIKLYEQQLDILQKMPDIDNQLEEITSCYISIGKVYWLKSKYDQAIAYQHRALEHIQSYLTSPTQISAVYKNLANIFTNTKEFRIALEYFEKALSIDDECHPKNYLQIGQTYANMGMMYQSKQNYRKALDCFEKARENLLQMLPSTHVAVEKINKTICKIMSNSNGLTILPETDSRTEIEQLVNARPANSEDILTRNNIMVLWLDDHIGRDENCRALKAEFRQITTSLKMVDSVRSCRECLPYVKNRKLFCIIQGKYAKEIVPDIVQIVSSSIKPVVYIFCLHMISLVEWAQEQECILEGGMFDHEKNLFNKLRNDLNDYANQKSKESQDKWSAVITNFLIKFTRLSTDCYETNTIVSSQETVNDRRQDTSTVA</sequence>
<keyword evidence="1" id="KW-0677">Repeat</keyword>
<dbReference type="InterPro" id="IPR019734">
    <property type="entry name" value="TPR_rpt"/>
</dbReference>
<protein>
    <submittedName>
        <fullName evidence="5">Uncharacterized protein</fullName>
    </submittedName>
</protein>
<keyword evidence="6" id="KW-1185">Reference proteome</keyword>
<dbReference type="PANTHER" id="PTHR45641:SF19">
    <property type="entry name" value="NEPHROCYSTIN-3"/>
    <property type="match status" value="1"/>
</dbReference>
<dbReference type="Pfam" id="PF13181">
    <property type="entry name" value="TPR_8"/>
    <property type="match status" value="1"/>
</dbReference>
<dbReference type="Pfam" id="PF13424">
    <property type="entry name" value="TPR_12"/>
    <property type="match status" value="2"/>
</dbReference>
<dbReference type="Gene3D" id="1.25.40.10">
    <property type="entry name" value="Tetratricopeptide repeat domain"/>
    <property type="match status" value="2"/>
</dbReference>
<evidence type="ECO:0000256" key="4">
    <source>
        <dbReference type="SAM" id="Coils"/>
    </source>
</evidence>
<feature type="repeat" description="TPR" evidence="3">
    <location>
        <begin position="131"/>
        <end position="164"/>
    </location>
</feature>
<dbReference type="SUPFAM" id="SSF48452">
    <property type="entry name" value="TPR-like"/>
    <property type="match status" value="1"/>
</dbReference>
<comment type="caution">
    <text evidence="5">The sequence shown here is derived from an EMBL/GenBank/DDBJ whole genome shotgun (WGS) entry which is preliminary data.</text>
</comment>
<organism evidence="5 6">
    <name type="scientific">Adineta ricciae</name>
    <name type="common">Rotifer</name>
    <dbReference type="NCBI Taxonomy" id="249248"/>
    <lineage>
        <taxon>Eukaryota</taxon>
        <taxon>Metazoa</taxon>
        <taxon>Spiralia</taxon>
        <taxon>Gnathifera</taxon>
        <taxon>Rotifera</taxon>
        <taxon>Eurotatoria</taxon>
        <taxon>Bdelloidea</taxon>
        <taxon>Adinetida</taxon>
        <taxon>Adinetidae</taxon>
        <taxon>Adineta</taxon>
    </lineage>
</organism>
<dbReference type="AlphaFoldDB" id="A0A815YLN7"/>
<keyword evidence="4" id="KW-0175">Coiled coil</keyword>
<name>A0A815YLN7_ADIRI</name>